<accession>A0A4Z2FB92</accession>
<dbReference type="InterPro" id="IPR015915">
    <property type="entry name" value="Kelch-typ_b-propeller"/>
</dbReference>
<dbReference type="SUPFAM" id="SSF117281">
    <property type="entry name" value="Kelch motif"/>
    <property type="match status" value="1"/>
</dbReference>
<dbReference type="PANTHER" id="PTHR46376:SF1">
    <property type="entry name" value="LEUCINE-ZIPPER-LIKE TRANSCRIPTIONAL REGULATOR 1"/>
    <property type="match status" value="1"/>
</dbReference>
<keyword evidence="1" id="KW-0880">Kelch repeat</keyword>
<dbReference type="InterPro" id="IPR000210">
    <property type="entry name" value="BTB/POZ_dom"/>
</dbReference>
<dbReference type="SUPFAM" id="SSF54695">
    <property type="entry name" value="POZ domain"/>
    <property type="match status" value="1"/>
</dbReference>
<dbReference type="Pfam" id="PF00651">
    <property type="entry name" value="BTB"/>
    <property type="match status" value="1"/>
</dbReference>
<dbReference type="AlphaFoldDB" id="A0A4Z2FB92"/>
<gene>
    <name evidence="5" type="primary">LZTR1_1</name>
    <name evidence="5" type="ORF">EYF80_051427</name>
</gene>
<dbReference type="Proteomes" id="UP000314294">
    <property type="component" value="Unassembled WGS sequence"/>
</dbReference>
<dbReference type="InterPro" id="IPR051568">
    <property type="entry name" value="LZTR1/Attractin"/>
</dbReference>
<sequence length="409" mass="46529">MSLKSTKVAPSVDFDHSCSDSVEYLTLDFGPFETVHRWRRLPPCDEFVGARRSKHTVVAYRDAIYVFGGDNGKNMLNDLLRFDVKDCSWCRAFTTGTPPAPRYHHSAVVYGSSMFVFGGYTGDIYSNSNLKNKNDLFEYKFATGQWTEWKVEGSLPVARSAHGATVYSDKLWIFAGYDGNARCQWLRKKILQARDRQRQKAKQDSSEESEEATAGGPKDIPAGTKPMLEVSIREAEAQPFQVLMQFLYTDKIQYPRRGHVQDVLLIMDVYKLALSFKLSRLEQLCVQYIEASVDLQNVLSVCENANKLQLDQLKEHCLNFVVKESHFNQVIMTKEFERLSTPLIVEIVRRKQQPPPRLYSDQPVDIGTSLVQDMKAYLEGGGLEFCNIVLLLDGHPRPAHQVILAARSR</sequence>
<feature type="compositionally biased region" description="Basic and acidic residues" evidence="3">
    <location>
        <begin position="196"/>
        <end position="205"/>
    </location>
</feature>
<dbReference type="EMBL" id="SRLO01001373">
    <property type="protein sequence ID" value="TNN38417.1"/>
    <property type="molecule type" value="Genomic_DNA"/>
</dbReference>
<feature type="region of interest" description="Disordered" evidence="3">
    <location>
        <begin position="196"/>
        <end position="223"/>
    </location>
</feature>
<dbReference type="InterPro" id="IPR011333">
    <property type="entry name" value="SKP1/BTB/POZ_sf"/>
</dbReference>
<feature type="domain" description="BTB" evidence="4">
    <location>
        <begin position="225"/>
        <end position="290"/>
    </location>
</feature>
<evidence type="ECO:0000313" key="5">
    <source>
        <dbReference type="EMBL" id="TNN38417.1"/>
    </source>
</evidence>
<keyword evidence="6" id="KW-1185">Reference proteome</keyword>
<dbReference type="FunFam" id="1.25.40.420:FF:000025">
    <property type="entry name" value="Leucine-zipper-like transcription regulator 1"/>
    <property type="match status" value="1"/>
</dbReference>
<evidence type="ECO:0000256" key="3">
    <source>
        <dbReference type="SAM" id="MobiDB-lite"/>
    </source>
</evidence>
<evidence type="ECO:0000313" key="6">
    <source>
        <dbReference type="Proteomes" id="UP000314294"/>
    </source>
</evidence>
<evidence type="ECO:0000259" key="4">
    <source>
        <dbReference type="Pfam" id="PF00651"/>
    </source>
</evidence>
<protein>
    <submittedName>
        <fullName evidence="5">Leucine-zipper-like transcriptional regulator 1</fullName>
    </submittedName>
</protein>
<reference evidence="5 6" key="1">
    <citation type="submission" date="2019-03" db="EMBL/GenBank/DDBJ databases">
        <title>First draft genome of Liparis tanakae, snailfish: a comprehensive survey of snailfish specific genes.</title>
        <authorList>
            <person name="Kim W."/>
            <person name="Song I."/>
            <person name="Jeong J.-H."/>
            <person name="Kim D."/>
            <person name="Kim S."/>
            <person name="Ryu S."/>
            <person name="Song J.Y."/>
            <person name="Lee S.K."/>
        </authorList>
    </citation>
    <scope>NUCLEOTIDE SEQUENCE [LARGE SCALE GENOMIC DNA]</scope>
    <source>
        <tissue evidence="5">Muscle</tissue>
    </source>
</reference>
<dbReference type="PANTHER" id="PTHR46376">
    <property type="entry name" value="LEUCINE-ZIPPER-LIKE TRANSCRIPTIONAL REGULATOR 1"/>
    <property type="match status" value="1"/>
</dbReference>
<dbReference type="GO" id="GO:0005794">
    <property type="term" value="C:Golgi apparatus"/>
    <property type="evidence" value="ECO:0007669"/>
    <property type="project" value="TreeGrafter"/>
</dbReference>
<name>A0A4Z2FB92_9TELE</name>
<dbReference type="CDD" id="cd18505">
    <property type="entry name" value="BACK1_LZTR1"/>
    <property type="match status" value="1"/>
</dbReference>
<dbReference type="FunFam" id="2.120.10.80:FF:000054">
    <property type="entry name" value="Leucine-zipper-like transcription regulator 1"/>
    <property type="match status" value="1"/>
</dbReference>
<dbReference type="OrthoDB" id="10250130at2759"/>
<evidence type="ECO:0000256" key="1">
    <source>
        <dbReference type="ARBA" id="ARBA00022441"/>
    </source>
</evidence>
<dbReference type="Gene3D" id="3.30.710.10">
    <property type="entry name" value="Potassium Channel Kv1.1, Chain A"/>
    <property type="match status" value="1"/>
</dbReference>
<dbReference type="Pfam" id="PF24681">
    <property type="entry name" value="Kelch_KLHDC2_KLHL20_DRC7"/>
    <property type="match status" value="1"/>
</dbReference>
<evidence type="ECO:0000256" key="2">
    <source>
        <dbReference type="ARBA" id="ARBA00022737"/>
    </source>
</evidence>
<keyword evidence="2" id="KW-0677">Repeat</keyword>
<proteinExistence type="predicted"/>
<comment type="caution">
    <text evidence="5">The sequence shown here is derived from an EMBL/GenBank/DDBJ whole genome shotgun (WGS) entry which is preliminary data.</text>
</comment>
<organism evidence="5 6">
    <name type="scientific">Liparis tanakae</name>
    <name type="common">Tanaka's snailfish</name>
    <dbReference type="NCBI Taxonomy" id="230148"/>
    <lineage>
        <taxon>Eukaryota</taxon>
        <taxon>Metazoa</taxon>
        <taxon>Chordata</taxon>
        <taxon>Craniata</taxon>
        <taxon>Vertebrata</taxon>
        <taxon>Euteleostomi</taxon>
        <taxon>Actinopterygii</taxon>
        <taxon>Neopterygii</taxon>
        <taxon>Teleostei</taxon>
        <taxon>Neoteleostei</taxon>
        <taxon>Acanthomorphata</taxon>
        <taxon>Eupercaria</taxon>
        <taxon>Perciformes</taxon>
        <taxon>Cottioidei</taxon>
        <taxon>Cottales</taxon>
        <taxon>Liparidae</taxon>
        <taxon>Liparis</taxon>
    </lineage>
</organism>
<dbReference type="Gene3D" id="2.120.10.80">
    <property type="entry name" value="Kelch-type beta propeller"/>
    <property type="match status" value="1"/>
</dbReference>